<organism evidence="1 2">
    <name type="scientific">Ensifer adhaerens</name>
    <name type="common">Sinorhizobium morelense</name>
    <dbReference type="NCBI Taxonomy" id="106592"/>
    <lineage>
        <taxon>Bacteria</taxon>
        <taxon>Pseudomonadati</taxon>
        <taxon>Pseudomonadota</taxon>
        <taxon>Alphaproteobacteria</taxon>
        <taxon>Hyphomicrobiales</taxon>
        <taxon>Rhizobiaceae</taxon>
        <taxon>Sinorhizobium/Ensifer group</taxon>
        <taxon>Ensifer</taxon>
    </lineage>
</organism>
<protein>
    <submittedName>
        <fullName evidence="1">Uncharacterized protein</fullName>
    </submittedName>
</protein>
<dbReference type="RefSeq" id="WP_143034188.1">
    <property type="nucleotide sequence ID" value="NZ_CAXURO020000001.1"/>
</dbReference>
<dbReference type="AlphaFoldDB" id="A0A9Q9DAY4"/>
<reference evidence="1" key="1">
    <citation type="submission" date="2022-06" db="EMBL/GenBank/DDBJ databases">
        <title>Physiological and biochemical characterization and genomic elucidation of a strain of the genus Ensifer adhaerens M8 that combines arsenic oxidation and chromium reduction.</title>
        <authorList>
            <person name="Li X."/>
            <person name="Yu c."/>
        </authorList>
    </citation>
    <scope>NUCLEOTIDE SEQUENCE</scope>
    <source>
        <strain evidence="1">M8</strain>
    </source>
</reference>
<proteinExistence type="predicted"/>
<dbReference type="EMBL" id="CP098807">
    <property type="protein sequence ID" value="USJ24850.1"/>
    <property type="molecule type" value="Genomic_DNA"/>
</dbReference>
<dbReference type="OrthoDB" id="8420425at2"/>
<name>A0A9Q9DAY4_ENSAD</name>
<accession>A0A9Q9DAY4</accession>
<evidence type="ECO:0000313" key="1">
    <source>
        <dbReference type="EMBL" id="USJ24850.1"/>
    </source>
</evidence>
<dbReference type="Proteomes" id="UP001055460">
    <property type="component" value="Chromosome"/>
</dbReference>
<sequence>MLWKATTCDGIRARRRLQRFVAAHAVRNLSNLAQMRWTAVDDFRYAQERRAPCGAQMSLDYLEHCTFCPLVGKDQ</sequence>
<evidence type="ECO:0000313" key="2">
    <source>
        <dbReference type="Proteomes" id="UP001055460"/>
    </source>
</evidence>
<gene>
    <name evidence="1" type="ORF">NE863_07775</name>
</gene>